<dbReference type="EMBL" id="VLKE01000001">
    <property type="protein sequence ID" value="TWH67767.1"/>
    <property type="molecule type" value="Genomic_DNA"/>
</dbReference>
<dbReference type="InterPro" id="IPR014942">
    <property type="entry name" value="AbiEii"/>
</dbReference>
<protein>
    <submittedName>
        <fullName evidence="1">Nucleotidyltransferase AbiEii toxin of type IV toxin-antitoxin system</fullName>
    </submittedName>
</protein>
<name>A0A562I9U6_MICOL</name>
<evidence type="ECO:0000313" key="2">
    <source>
        <dbReference type="Proteomes" id="UP000319825"/>
    </source>
</evidence>
<evidence type="ECO:0000313" key="1">
    <source>
        <dbReference type="EMBL" id="TWH67767.1"/>
    </source>
</evidence>
<comment type="caution">
    <text evidence="1">The sequence shown here is derived from an EMBL/GenBank/DDBJ whole genome shotgun (WGS) entry which is preliminary data.</text>
</comment>
<dbReference type="Pfam" id="PF08843">
    <property type="entry name" value="AbiEii"/>
    <property type="match status" value="1"/>
</dbReference>
<gene>
    <name evidence="1" type="ORF">JD77_02752</name>
</gene>
<dbReference type="GO" id="GO:0016740">
    <property type="term" value="F:transferase activity"/>
    <property type="evidence" value="ECO:0007669"/>
    <property type="project" value="UniProtKB-KW"/>
</dbReference>
<dbReference type="Proteomes" id="UP000319825">
    <property type="component" value="Unassembled WGS sequence"/>
</dbReference>
<proteinExistence type="predicted"/>
<accession>A0A562I9U6</accession>
<sequence length="307" mass="33574">MNGRPTFRYETPSAFRTALKERFGQIARADRRYRLDELQRQFAYDRALARLFRSDDADRWVLKGAGALLARLATARHSKDVDVFFNATDADVDDAVDALRAALRIDLGDHFAFDVTRVAPLQEEAKGARVHVNARLGPASFAAFHIDVVVGTVMTGTPDVVAPLTPLNIEGLVRPNYRVFPIADHLADKLCATIGTYARDGQPASSTRVKDLVDIAIIAITHAISADTLRTAVVSNAAMRKIELPERFVVPDAVGWAARYPRVAAEAPGTVPDYDTAISLASQIFDPVLDATAIGVWNPSARTWIPQ</sequence>
<organism evidence="1 2">
    <name type="scientific">Micromonospora olivasterospora</name>
    <dbReference type="NCBI Taxonomy" id="1880"/>
    <lineage>
        <taxon>Bacteria</taxon>
        <taxon>Bacillati</taxon>
        <taxon>Actinomycetota</taxon>
        <taxon>Actinomycetes</taxon>
        <taxon>Micromonosporales</taxon>
        <taxon>Micromonosporaceae</taxon>
        <taxon>Micromonospora</taxon>
    </lineage>
</organism>
<keyword evidence="2" id="KW-1185">Reference proteome</keyword>
<keyword evidence="1" id="KW-0808">Transferase</keyword>
<dbReference type="RefSeq" id="WP_145774699.1">
    <property type="nucleotide sequence ID" value="NZ_BAAATQ010000321.1"/>
</dbReference>
<dbReference type="AlphaFoldDB" id="A0A562I9U6"/>
<reference evidence="1 2" key="1">
    <citation type="submission" date="2019-07" db="EMBL/GenBank/DDBJ databases">
        <title>R&amp;d 2014.</title>
        <authorList>
            <person name="Klenk H.-P."/>
        </authorList>
    </citation>
    <scope>NUCLEOTIDE SEQUENCE [LARGE SCALE GENOMIC DNA]</scope>
    <source>
        <strain evidence="1 2">DSM 43868</strain>
    </source>
</reference>
<dbReference type="OrthoDB" id="3347011at2"/>